<evidence type="ECO:0000313" key="1">
    <source>
        <dbReference type="EMBL" id="KAF2473034.1"/>
    </source>
</evidence>
<sequence>MLQLPPPPMANKLLELPAELLREILHTLDPESFYMCLLTSKLFRSHALNSTSLLLDHLDRIPGPRNPRLRQNNNAEALMKVFGKRAAQHLTNGVSWMADTYVWRTSRRADRRASKITSSMADEEGSSLENAFVNDLGFLEVLSDEATINIYSLEPNKAKEHRPVLTHVISSHCLPEYFPVPGNLPVQYEIIKVAVFDAIYEVDTLPRVAVLYRAFWKDSPYTSDWMKVIVFRLDDDFGPMVADTFEVRAHSQPIAMAVSGEGSPVIVYRDFGAGFGHNVVIYRNVTDEITAETHTLEEDTETLGPGIQFPNERITGVTIHENKYAHLYPAAYPIPQWTIPRLQNLGERIERRDTYLPDVVEVFPKQSLGKVIAHHHHHRIKEKDLNDGEPTCVNTALELMISRDESFGLASRTGAFLLKAIHYPSTCKHFNPERDYHTLHHVFVACLAGLPDLHNLSTLGLRLAVSPRAHRIAIASWKTVKIWSMDPQAFLDPEYSLAGQEGVPGDYAFIEGCGWQFYRNMRFEKECVVLEPVELPSLGVVYGLEWRCEDELWGFGKGSERGRGFGVRFCLLGFC</sequence>
<organism evidence="1 2">
    <name type="scientific">Lindgomyces ingoldianus</name>
    <dbReference type="NCBI Taxonomy" id="673940"/>
    <lineage>
        <taxon>Eukaryota</taxon>
        <taxon>Fungi</taxon>
        <taxon>Dikarya</taxon>
        <taxon>Ascomycota</taxon>
        <taxon>Pezizomycotina</taxon>
        <taxon>Dothideomycetes</taxon>
        <taxon>Pleosporomycetidae</taxon>
        <taxon>Pleosporales</taxon>
        <taxon>Lindgomycetaceae</taxon>
        <taxon>Lindgomyces</taxon>
    </lineage>
</organism>
<evidence type="ECO:0000313" key="2">
    <source>
        <dbReference type="Proteomes" id="UP000799755"/>
    </source>
</evidence>
<name>A0ACB6R171_9PLEO</name>
<keyword evidence="2" id="KW-1185">Reference proteome</keyword>
<dbReference type="Proteomes" id="UP000799755">
    <property type="component" value="Unassembled WGS sequence"/>
</dbReference>
<comment type="caution">
    <text evidence="1">The sequence shown here is derived from an EMBL/GenBank/DDBJ whole genome shotgun (WGS) entry which is preliminary data.</text>
</comment>
<protein>
    <submittedName>
        <fullName evidence="1">Uncharacterized protein</fullName>
    </submittedName>
</protein>
<reference evidence="1" key="1">
    <citation type="journal article" date="2020" name="Stud. Mycol.">
        <title>101 Dothideomycetes genomes: a test case for predicting lifestyles and emergence of pathogens.</title>
        <authorList>
            <person name="Haridas S."/>
            <person name="Albert R."/>
            <person name="Binder M."/>
            <person name="Bloem J."/>
            <person name="Labutti K."/>
            <person name="Salamov A."/>
            <person name="Andreopoulos B."/>
            <person name="Baker S."/>
            <person name="Barry K."/>
            <person name="Bills G."/>
            <person name="Bluhm B."/>
            <person name="Cannon C."/>
            <person name="Castanera R."/>
            <person name="Culley D."/>
            <person name="Daum C."/>
            <person name="Ezra D."/>
            <person name="Gonzalez J."/>
            <person name="Henrissat B."/>
            <person name="Kuo A."/>
            <person name="Liang C."/>
            <person name="Lipzen A."/>
            <person name="Lutzoni F."/>
            <person name="Magnuson J."/>
            <person name="Mondo S."/>
            <person name="Nolan M."/>
            <person name="Ohm R."/>
            <person name="Pangilinan J."/>
            <person name="Park H.-J."/>
            <person name="Ramirez L."/>
            <person name="Alfaro M."/>
            <person name="Sun H."/>
            <person name="Tritt A."/>
            <person name="Yoshinaga Y."/>
            <person name="Zwiers L.-H."/>
            <person name="Turgeon B."/>
            <person name="Goodwin S."/>
            <person name="Spatafora J."/>
            <person name="Crous P."/>
            <person name="Grigoriev I."/>
        </authorList>
    </citation>
    <scope>NUCLEOTIDE SEQUENCE</scope>
    <source>
        <strain evidence="1">ATCC 200398</strain>
    </source>
</reference>
<dbReference type="EMBL" id="MU003500">
    <property type="protein sequence ID" value="KAF2473034.1"/>
    <property type="molecule type" value="Genomic_DNA"/>
</dbReference>
<accession>A0ACB6R171</accession>
<gene>
    <name evidence="1" type="ORF">BDR25DRAFT_392369</name>
</gene>
<proteinExistence type="predicted"/>